<keyword evidence="2 4" id="KW-0472">Membrane</keyword>
<gene>
    <name evidence="7" type="ORF">IV494_13800</name>
</gene>
<dbReference type="PROSITE" id="PS51123">
    <property type="entry name" value="OMPA_2"/>
    <property type="match status" value="1"/>
</dbReference>
<keyword evidence="5" id="KW-0732">Signal</keyword>
<dbReference type="PRINTS" id="PR01021">
    <property type="entry name" value="OMPADOMAIN"/>
</dbReference>
<evidence type="ECO:0000259" key="6">
    <source>
        <dbReference type="PROSITE" id="PS51123"/>
    </source>
</evidence>
<dbReference type="PANTHER" id="PTHR30329">
    <property type="entry name" value="STATOR ELEMENT OF FLAGELLAR MOTOR COMPLEX"/>
    <property type="match status" value="1"/>
</dbReference>
<dbReference type="SUPFAM" id="SSF103088">
    <property type="entry name" value="OmpA-like"/>
    <property type="match status" value="1"/>
</dbReference>
<evidence type="ECO:0000256" key="4">
    <source>
        <dbReference type="PROSITE-ProRule" id="PRU00473"/>
    </source>
</evidence>
<reference evidence="7 8" key="1">
    <citation type="submission" date="2020-11" db="EMBL/GenBank/DDBJ databases">
        <title>Kaistella gelatinilytica sp. nov., a flavobacterium isolated from Antarctic Soil.</title>
        <authorList>
            <person name="Li J."/>
        </authorList>
    </citation>
    <scope>NUCLEOTIDE SEQUENCE [LARGE SCALE GENOMIC DNA]</scope>
    <source>
        <strain evidence="7 8">G5-32</strain>
    </source>
</reference>
<proteinExistence type="predicted"/>
<comment type="caution">
    <text evidence="7">The sequence shown here is derived from an EMBL/GenBank/DDBJ whole genome shotgun (WGS) entry which is preliminary data.</text>
</comment>
<name>A0ABS0FEW7_9FLAO</name>
<dbReference type="EMBL" id="JADPVI010000004">
    <property type="protein sequence ID" value="MBF8458253.1"/>
    <property type="molecule type" value="Genomic_DNA"/>
</dbReference>
<dbReference type="SUPFAM" id="SSF103647">
    <property type="entry name" value="TSP type-3 repeat"/>
    <property type="match status" value="1"/>
</dbReference>
<evidence type="ECO:0000313" key="8">
    <source>
        <dbReference type="Proteomes" id="UP000660070"/>
    </source>
</evidence>
<dbReference type="InterPro" id="IPR036737">
    <property type="entry name" value="OmpA-like_sf"/>
</dbReference>
<protein>
    <submittedName>
        <fullName evidence="7">OmpA family protein</fullName>
    </submittedName>
</protein>
<dbReference type="RefSeq" id="WP_196080690.1">
    <property type="nucleotide sequence ID" value="NZ_JADPVI010000004.1"/>
</dbReference>
<dbReference type="InterPro" id="IPR006665">
    <property type="entry name" value="OmpA-like"/>
</dbReference>
<dbReference type="InterPro" id="IPR028974">
    <property type="entry name" value="TSP_type-3_rpt"/>
</dbReference>
<feature type="domain" description="OmpA-like" evidence="6">
    <location>
        <begin position="362"/>
        <end position="481"/>
    </location>
</feature>
<evidence type="ECO:0000256" key="2">
    <source>
        <dbReference type="ARBA" id="ARBA00023136"/>
    </source>
</evidence>
<keyword evidence="3" id="KW-0998">Cell outer membrane</keyword>
<dbReference type="InterPro" id="IPR006664">
    <property type="entry name" value="OMP_bac"/>
</dbReference>
<evidence type="ECO:0000313" key="7">
    <source>
        <dbReference type="EMBL" id="MBF8458253.1"/>
    </source>
</evidence>
<dbReference type="CDD" id="cd07185">
    <property type="entry name" value="OmpA_C-like"/>
    <property type="match status" value="1"/>
</dbReference>
<feature type="chain" id="PRO_5045833865" evidence="5">
    <location>
        <begin position="21"/>
        <end position="481"/>
    </location>
</feature>
<dbReference type="Pfam" id="PF00691">
    <property type="entry name" value="OmpA"/>
    <property type="match status" value="1"/>
</dbReference>
<feature type="signal peptide" evidence="5">
    <location>
        <begin position="1"/>
        <end position="20"/>
    </location>
</feature>
<evidence type="ECO:0000256" key="3">
    <source>
        <dbReference type="ARBA" id="ARBA00023237"/>
    </source>
</evidence>
<dbReference type="PANTHER" id="PTHR30329:SF21">
    <property type="entry name" value="LIPOPROTEIN YIAD-RELATED"/>
    <property type="match status" value="1"/>
</dbReference>
<organism evidence="7 8">
    <name type="scientific">Kaistella gelatinilytica</name>
    <dbReference type="NCBI Taxonomy" id="2787636"/>
    <lineage>
        <taxon>Bacteria</taxon>
        <taxon>Pseudomonadati</taxon>
        <taxon>Bacteroidota</taxon>
        <taxon>Flavobacteriia</taxon>
        <taxon>Flavobacteriales</taxon>
        <taxon>Weeksellaceae</taxon>
        <taxon>Chryseobacterium group</taxon>
        <taxon>Kaistella</taxon>
    </lineage>
</organism>
<dbReference type="Proteomes" id="UP000660070">
    <property type="component" value="Unassembled WGS sequence"/>
</dbReference>
<dbReference type="Gene3D" id="3.30.1330.60">
    <property type="entry name" value="OmpA-like domain"/>
    <property type="match status" value="1"/>
</dbReference>
<keyword evidence="8" id="KW-1185">Reference proteome</keyword>
<accession>A0ABS0FEW7</accession>
<dbReference type="InterPro" id="IPR050330">
    <property type="entry name" value="Bact_OuterMem_StrucFunc"/>
</dbReference>
<evidence type="ECO:0000256" key="1">
    <source>
        <dbReference type="ARBA" id="ARBA00004442"/>
    </source>
</evidence>
<sequence>MKLNLAIVALALALPTAIFAQDSTAVSTGGYPNAFSSGSANVSPFTQSSKRFNDWAISAGAGVPLIQSADLTSIKGFGAGKNLYGWSAYFSIDKAITHAFGLKLQYDKGETRQGFVNTKDKVASPTGAGARTQYDAISVLGDIDFSNLLRRVDNHSPFRWALHGYAGVGTLAYRAYRQDASPAYNQSLITEVKPFILGSFFGQAGAGLKFRATKSVDLEARGMYVLTGDDSFDGAGGTSYNGKVNDNPSDNMINLTLGATLNLGKHESHLFWHDPLQEIYYKLDVLADKNQDVEVCKKGDADNDGVCDDWDRQLDTPAGARVDGAGVALDTDLDGVIDLYDKCVTVPGPVENNGCPLDTTSKITDTTRTMEGIEFDLNSDKILPSNTPILNNAVSYINSSTGSYNVIGATDTRASVQYNQKLSERRANSVKNYLIQNGVQSGKLDAIGRGKKDLKYPECDPATKCPEWKNRANRRVYFEAK</sequence>
<comment type="subcellular location">
    <subcellularLocation>
        <location evidence="1">Cell outer membrane</location>
    </subcellularLocation>
</comment>
<evidence type="ECO:0000256" key="5">
    <source>
        <dbReference type="SAM" id="SignalP"/>
    </source>
</evidence>